<evidence type="ECO:0000313" key="2">
    <source>
        <dbReference type="EMBL" id="MFD0861047.1"/>
    </source>
</evidence>
<dbReference type="Gene3D" id="3.90.930.1">
    <property type="match status" value="1"/>
</dbReference>
<dbReference type="EMBL" id="JBHTJH010000003">
    <property type="protein sequence ID" value="MFD0861047.1"/>
    <property type="molecule type" value="Genomic_DNA"/>
</dbReference>
<feature type="signal peptide" evidence="1">
    <location>
        <begin position="1"/>
        <end position="19"/>
    </location>
</feature>
<protein>
    <submittedName>
        <fullName evidence="2">Toxin-antitoxin system YwqK family antitoxin</fullName>
    </submittedName>
</protein>
<sequence length="117" mass="13372">MKIFALTITLLLVSSMAFAQEIKPKFEKKGELTEATYYHDNGKIAQHGFYNSKGKLQGTWKSYDLEGKKVAIGNYDNGKKVGKWFFWNADTLKEVTYEDYTIANVSEWSKKSTVAKN</sequence>
<accession>A0ABW3CW35</accession>
<evidence type="ECO:0000256" key="1">
    <source>
        <dbReference type="SAM" id="SignalP"/>
    </source>
</evidence>
<keyword evidence="1" id="KW-0732">Signal</keyword>
<proteinExistence type="predicted"/>
<keyword evidence="3" id="KW-1185">Reference proteome</keyword>
<dbReference type="SUPFAM" id="SSF82185">
    <property type="entry name" value="Histone H3 K4-specific methyltransferase SET7/9 N-terminal domain"/>
    <property type="match status" value="1"/>
</dbReference>
<comment type="caution">
    <text evidence="2">The sequence shown here is derived from an EMBL/GenBank/DDBJ whole genome shotgun (WGS) entry which is preliminary data.</text>
</comment>
<dbReference type="Proteomes" id="UP001596978">
    <property type="component" value="Unassembled WGS sequence"/>
</dbReference>
<feature type="chain" id="PRO_5047029923" evidence="1">
    <location>
        <begin position="20"/>
        <end position="117"/>
    </location>
</feature>
<dbReference type="Pfam" id="PF07661">
    <property type="entry name" value="MORN_2"/>
    <property type="match status" value="2"/>
</dbReference>
<name>A0ABW3CW35_9FLAO</name>
<dbReference type="InterPro" id="IPR011652">
    <property type="entry name" value="MORN_2"/>
</dbReference>
<organism evidence="2 3">
    <name type="scientific">Sungkyunkwania multivorans</name>
    <dbReference type="NCBI Taxonomy" id="1173618"/>
    <lineage>
        <taxon>Bacteria</taxon>
        <taxon>Pseudomonadati</taxon>
        <taxon>Bacteroidota</taxon>
        <taxon>Flavobacteriia</taxon>
        <taxon>Flavobacteriales</taxon>
        <taxon>Flavobacteriaceae</taxon>
        <taxon>Sungkyunkwania</taxon>
    </lineage>
</organism>
<dbReference type="RefSeq" id="WP_386403327.1">
    <property type="nucleotide sequence ID" value="NZ_JBHTJH010000003.1"/>
</dbReference>
<gene>
    <name evidence="2" type="ORF">ACFQ1M_02405</name>
</gene>
<evidence type="ECO:0000313" key="3">
    <source>
        <dbReference type="Proteomes" id="UP001596978"/>
    </source>
</evidence>
<reference evidence="3" key="1">
    <citation type="journal article" date="2019" name="Int. J. Syst. Evol. Microbiol.">
        <title>The Global Catalogue of Microorganisms (GCM) 10K type strain sequencing project: providing services to taxonomists for standard genome sequencing and annotation.</title>
        <authorList>
            <consortium name="The Broad Institute Genomics Platform"/>
            <consortium name="The Broad Institute Genome Sequencing Center for Infectious Disease"/>
            <person name="Wu L."/>
            <person name="Ma J."/>
        </authorList>
    </citation>
    <scope>NUCLEOTIDE SEQUENCE [LARGE SCALE GENOMIC DNA]</scope>
    <source>
        <strain evidence="3">CCUG 62952</strain>
    </source>
</reference>